<proteinExistence type="inferred from homology"/>
<dbReference type="InterPro" id="IPR050563">
    <property type="entry name" value="4-hydroxybenzoyl-CoA_TE"/>
</dbReference>
<protein>
    <submittedName>
        <fullName evidence="4">Thioesterase superfamily protein</fullName>
    </submittedName>
</protein>
<dbReference type="PANTHER" id="PTHR31793">
    <property type="entry name" value="4-HYDROXYBENZOYL-COA THIOESTERASE FAMILY MEMBER"/>
    <property type="match status" value="1"/>
</dbReference>
<comment type="similarity">
    <text evidence="1">Belongs to the 4-hydroxybenzoyl-CoA thioesterase family.</text>
</comment>
<evidence type="ECO:0000256" key="1">
    <source>
        <dbReference type="ARBA" id="ARBA00005953"/>
    </source>
</evidence>
<gene>
    <name evidence="4" type="ordered locus">Ftrac_0724</name>
</gene>
<reference evidence="4 5" key="1">
    <citation type="journal article" date="2011" name="Stand. Genomic Sci.">
        <title>Complete genome sequence of Marivirga tractuosa type strain (H-43).</title>
        <authorList>
            <person name="Pagani I."/>
            <person name="Chertkov O."/>
            <person name="Lapidus A."/>
            <person name="Lucas S."/>
            <person name="Del Rio T.G."/>
            <person name="Tice H."/>
            <person name="Copeland A."/>
            <person name="Cheng J.F."/>
            <person name="Nolan M."/>
            <person name="Saunders E."/>
            <person name="Pitluck S."/>
            <person name="Held B."/>
            <person name="Goodwin L."/>
            <person name="Liolios K."/>
            <person name="Ovchinikova G."/>
            <person name="Ivanova N."/>
            <person name="Mavromatis K."/>
            <person name="Pati A."/>
            <person name="Chen A."/>
            <person name="Palaniappan K."/>
            <person name="Land M."/>
            <person name="Hauser L."/>
            <person name="Jeffries C.D."/>
            <person name="Detter J.C."/>
            <person name="Han C."/>
            <person name="Tapia R."/>
            <person name="Ngatchou-Djao O.D."/>
            <person name="Rohde M."/>
            <person name="Goker M."/>
            <person name="Spring S."/>
            <person name="Sikorski J."/>
            <person name="Woyke T."/>
            <person name="Bristow J."/>
            <person name="Eisen J.A."/>
            <person name="Markowitz V."/>
            <person name="Hugenholtz P."/>
            <person name="Klenk H.P."/>
            <person name="Kyrpides N.C."/>
        </authorList>
    </citation>
    <scope>NUCLEOTIDE SEQUENCE [LARGE SCALE GENOMIC DNA]</scope>
    <source>
        <strain evidence="5">ATCC 23168 / DSM 4126 / NBRC 15989 / NCIMB 1408 / VKM B-1430 / H-43</strain>
    </source>
</reference>
<dbReference type="InterPro" id="IPR002864">
    <property type="entry name" value="Acyl-ACP_thioesterase_NHD"/>
</dbReference>
<keyword evidence="2" id="KW-0378">Hydrolase</keyword>
<name>E4TRX5_MARTH</name>
<dbReference type="HOGENOM" id="CLU_101141_4_1_10"/>
<accession>E4TRX5</accession>
<dbReference type="KEGG" id="mtt:Ftrac_0724"/>
<dbReference type="Pfam" id="PF01643">
    <property type="entry name" value="Acyl-ACP_TE"/>
    <property type="match status" value="1"/>
</dbReference>
<dbReference type="RefSeq" id="WP_013452877.1">
    <property type="nucleotide sequence ID" value="NC_014759.1"/>
</dbReference>
<dbReference type="SUPFAM" id="SSF54637">
    <property type="entry name" value="Thioesterase/thiol ester dehydrase-isomerase"/>
    <property type="match status" value="1"/>
</dbReference>
<organism evidence="4 5">
    <name type="scientific">Marivirga tractuosa (strain ATCC 23168 / DSM 4126 / NBRC 15989 / NCIMB 1408 / VKM B-1430 / H-43)</name>
    <name type="common">Microscilla tractuosa</name>
    <name type="synonym">Flexibacter tractuosus</name>
    <dbReference type="NCBI Taxonomy" id="643867"/>
    <lineage>
        <taxon>Bacteria</taxon>
        <taxon>Pseudomonadati</taxon>
        <taxon>Bacteroidota</taxon>
        <taxon>Cytophagia</taxon>
        <taxon>Cytophagales</taxon>
        <taxon>Marivirgaceae</taxon>
        <taxon>Marivirga</taxon>
    </lineage>
</organism>
<sequence>MNKFQVKIEPKASDFDAMGHINNVVYLQWVQDVAEAHWKHISGKEDDKINLWVALRHEIDYKKEIRPEEKIVAETWVNSMEGVKSERMTRIFNPDTNQTKAEARTFWCLLDANSKKPKRIPEEMKEKYGPLSPKGGI</sequence>
<feature type="domain" description="Acyl-ACP thioesterase N-terminal hotdog" evidence="3">
    <location>
        <begin position="3"/>
        <end position="128"/>
    </location>
</feature>
<evidence type="ECO:0000313" key="4">
    <source>
        <dbReference type="EMBL" id="ADR20726.1"/>
    </source>
</evidence>
<dbReference type="Proteomes" id="UP000008720">
    <property type="component" value="Chromosome"/>
</dbReference>
<evidence type="ECO:0000256" key="2">
    <source>
        <dbReference type="ARBA" id="ARBA00022801"/>
    </source>
</evidence>
<dbReference type="eggNOG" id="COG0824">
    <property type="taxonomic scope" value="Bacteria"/>
</dbReference>
<dbReference type="InterPro" id="IPR029069">
    <property type="entry name" value="HotDog_dom_sf"/>
</dbReference>
<dbReference type="EMBL" id="CP002349">
    <property type="protein sequence ID" value="ADR20726.1"/>
    <property type="molecule type" value="Genomic_DNA"/>
</dbReference>
<dbReference type="GO" id="GO:0047617">
    <property type="term" value="F:fatty acyl-CoA hydrolase activity"/>
    <property type="evidence" value="ECO:0007669"/>
    <property type="project" value="TreeGrafter"/>
</dbReference>
<keyword evidence="5" id="KW-1185">Reference proteome</keyword>
<dbReference type="Gene3D" id="3.10.129.10">
    <property type="entry name" value="Hotdog Thioesterase"/>
    <property type="match status" value="1"/>
</dbReference>
<dbReference type="GO" id="GO:0006633">
    <property type="term" value="P:fatty acid biosynthetic process"/>
    <property type="evidence" value="ECO:0007669"/>
    <property type="project" value="InterPro"/>
</dbReference>
<evidence type="ECO:0000313" key="5">
    <source>
        <dbReference type="Proteomes" id="UP000008720"/>
    </source>
</evidence>
<dbReference type="CDD" id="cd00586">
    <property type="entry name" value="4HBT"/>
    <property type="match status" value="1"/>
</dbReference>
<dbReference type="PANTHER" id="PTHR31793:SF27">
    <property type="entry name" value="NOVEL THIOESTERASE SUPERFAMILY DOMAIN AND SAPOSIN A-TYPE DOMAIN CONTAINING PROTEIN (0610012H03RIK)"/>
    <property type="match status" value="1"/>
</dbReference>
<evidence type="ECO:0000259" key="3">
    <source>
        <dbReference type="Pfam" id="PF01643"/>
    </source>
</evidence>
<dbReference type="AlphaFoldDB" id="E4TRX5"/>
<dbReference type="STRING" id="643867.Ftrac_0724"/>